<dbReference type="EMBL" id="JABFUD020000006">
    <property type="protein sequence ID" value="KAI5078472.1"/>
    <property type="molecule type" value="Genomic_DNA"/>
</dbReference>
<dbReference type="InterPro" id="IPR008271">
    <property type="entry name" value="Ser/Thr_kinase_AS"/>
</dbReference>
<reference evidence="10" key="1">
    <citation type="submission" date="2021-01" db="EMBL/GenBank/DDBJ databases">
        <title>Adiantum capillus-veneris genome.</title>
        <authorList>
            <person name="Fang Y."/>
            <person name="Liao Q."/>
        </authorList>
    </citation>
    <scope>NUCLEOTIDE SEQUENCE</scope>
    <source>
        <strain evidence="10">H3</strain>
        <tissue evidence="10">Leaf</tissue>
    </source>
</reference>
<evidence type="ECO:0000313" key="10">
    <source>
        <dbReference type="EMBL" id="KAI5078472.1"/>
    </source>
</evidence>
<dbReference type="FunFam" id="3.30.200.20:FF:000075">
    <property type="entry name" value="Probable serine/threonine-protein kinase WNK1"/>
    <property type="match status" value="1"/>
</dbReference>
<evidence type="ECO:0000256" key="3">
    <source>
        <dbReference type="ARBA" id="ARBA00022679"/>
    </source>
</evidence>
<dbReference type="EC" id="2.7.11.1" evidence="1"/>
<name>A0A9D4ZLR8_ADICA</name>
<dbReference type="Gene3D" id="3.10.20.90">
    <property type="entry name" value="Phosphatidylinositol 3-kinase Catalytic Subunit, Chain A, domain 1"/>
    <property type="match status" value="1"/>
</dbReference>
<gene>
    <name evidence="10" type="ORF">GOP47_0006143</name>
</gene>
<keyword evidence="3" id="KW-0808">Transferase</keyword>
<evidence type="ECO:0000256" key="8">
    <source>
        <dbReference type="ARBA" id="ARBA00048679"/>
    </source>
</evidence>
<dbReference type="PANTHER" id="PTHR13902">
    <property type="entry name" value="SERINE/THREONINE-PROTEIN KINASE WNK WITH NO LYSINE -RELATED"/>
    <property type="match status" value="1"/>
</dbReference>
<evidence type="ECO:0000256" key="4">
    <source>
        <dbReference type="ARBA" id="ARBA00022741"/>
    </source>
</evidence>
<dbReference type="InterPro" id="IPR000719">
    <property type="entry name" value="Prot_kinase_dom"/>
</dbReference>
<comment type="catalytic activity">
    <reaction evidence="8">
        <text>L-seryl-[protein] + ATP = O-phospho-L-seryl-[protein] + ADP + H(+)</text>
        <dbReference type="Rhea" id="RHEA:17989"/>
        <dbReference type="Rhea" id="RHEA-COMP:9863"/>
        <dbReference type="Rhea" id="RHEA-COMP:11604"/>
        <dbReference type="ChEBI" id="CHEBI:15378"/>
        <dbReference type="ChEBI" id="CHEBI:29999"/>
        <dbReference type="ChEBI" id="CHEBI:30616"/>
        <dbReference type="ChEBI" id="CHEBI:83421"/>
        <dbReference type="ChEBI" id="CHEBI:456216"/>
        <dbReference type="EC" id="2.7.11.1"/>
    </reaction>
</comment>
<evidence type="ECO:0000256" key="5">
    <source>
        <dbReference type="ARBA" id="ARBA00022777"/>
    </source>
</evidence>
<dbReference type="CDD" id="cd13983">
    <property type="entry name" value="STKc_WNK"/>
    <property type="match status" value="1"/>
</dbReference>
<evidence type="ECO:0000256" key="7">
    <source>
        <dbReference type="ARBA" id="ARBA00047899"/>
    </source>
</evidence>
<sequence>MADFDPIGLVKCSFSLADGMPDDDAGDFEEIDPSGRYGRYKDVLGRGAFKTVYKAFDRVAGLEVAWNQVKVQNIAHSTEDMDRLFSEVHLLKTLKHKNIIKFYHSWLDADTQTLNFLTELFTSGTLRQYRRRHRCIDIRAIKNWARQILRGLLYLHSHDPPIIHRDLKCDNILINGNQGEVKIGDLGLAAILRQAYAAHSVIGTPEFMAPELYEEDYTELVDIYAFGMCLLEMVTCEYPFSECENAAQIYKKVSSGVKPAALRRVRDPDLYQFIEKCSAALPYRLPARDLLMDPFLQYDRDSDYVDNLPFTCRGLPTISSEDGFHSSSSSMKPYRAAPASQNAASPSFSLQEFTPSDQSNSNKSLQSVAENVLIDLPSSHLIEDNVGQRMDLQVKGKRRGKDVVHLCLRLEEVRGDVRCIGFLFKLGFDTAMSVATEMVSELNLADQAVTRIAEIIDTALTVIAPDWKAEVNTENEAGGDKVVE</sequence>
<keyword evidence="6" id="KW-0067">ATP-binding</keyword>
<dbReference type="FunFam" id="1.10.510.10:FF:000046">
    <property type="entry name" value="probable serine/threonine-protein kinase WNK9"/>
    <property type="match status" value="1"/>
</dbReference>
<keyword evidence="5" id="KW-0418">Kinase</keyword>
<dbReference type="PROSITE" id="PS00108">
    <property type="entry name" value="PROTEIN_KINASE_ST"/>
    <property type="match status" value="1"/>
</dbReference>
<comment type="caution">
    <text evidence="10">The sequence shown here is derived from an EMBL/GenBank/DDBJ whole genome shotgun (WGS) entry which is preliminary data.</text>
</comment>
<organism evidence="10 11">
    <name type="scientific">Adiantum capillus-veneris</name>
    <name type="common">Maidenhair fern</name>
    <dbReference type="NCBI Taxonomy" id="13818"/>
    <lineage>
        <taxon>Eukaryota</taxon>
        <taxon>Viridiplantae</taxon>
        <taxon>Streptophyta</taxon>
        <taxon>Embryophyta</taxon>
        <taxon>Tracheophyta</taxon>
        <taxon>Polypodiopsida</taxon>
        <taxon>Polypodiidae</taxon>
        <taxon>Polypodiales</taxon>
        <taxon>Pteridineae</taxon>
        <taxon>Pteridaceae</taxon>
        <taxon>Vittarioideae</taxon>
        <taxon>Adiantum</taxon>
    </lineage>
</organism>
<dbReference type="PROSITE" id="PS50011">
    <property type="entry name" value="PROTEIN_KINASE_DOM"/>
    <property type="match status" value="1"/>
</dbReference>
<dbReference type="AlphaFoldDB" id="A0A9D4ZLR8"/>
<dbReference type="InterPro" id="IPR050588">
    <property type="entry name" value="WNK_Ser-Thr_kinase"/>
</dbReference>
<evidence type="ECO:0000256" key="2">
    <source>
        <dbReference type="ARBA" id="ARBA00022527"/>
    </source>
</evidence>
<evidence type="ECO:0000313" key="11">
    <source>
        <dbReference type="Proteomes" id="UP000886520"/>
    </source>
</evidence>
<dbReference type="OrthoDB" id="4062651at2759"/>
<protein>
    <recommendedName>
        <fullName evidence="1">non-specific serine/threonine protein kinase</fullName>
        <ecNumber evidence="1">2.7.11.1</ecNumber>
    </recommendedName>
</protein>
<feature type="domain" description="Protein kinase" evidence="9">
    <location>
        <begin position="38"/>
        <end position="296"/>
    </location>
</feature>
<dbReference type="Proteomes" id="UP000886520">
    <property type="component" value="Chromosome 6"/>
</dbReference>
<keyword evidence="4" id="KW-0547">Nucleotide-binding</keyword>
<comment type="catalytic activity">
    <reaction evidence="7">
        <text>L-threonyl-[protein] + ATP = O-phospho-L-threonyl-[protein] + ADP + H(+)</text>
        <dbReference type="Rhea" id="RHEA:46608"/>
        <dbReference type="Rhea" id="RHEA-COMP:11060"/>
        <dbReference type="Rhea" id="RHEA-COMP:11605"/>
        <dbReference type="ChEBI" id="CHEBI:15378"/>
        <dbReference type="ChEBI" id="CHEBI:30013"/>
        <dbReference type="ChEBI" id="CHEBI:30616"/>
        <dbReference type="ChEBI" id="CHEBI:61977"/>
        <dbReference type="ChEBI" id="CHEBI:456216"/>
        <dbReference type="EC" id="2.7.11.1"/>
    </reaction>
</comment>
<proteinExistence type="predicted"/>
<dbReference type="InterPro" id="IPR011009">
    <property type="entry name" value="Kinase-like_dom_sf"/>
</dbReference>
<dbReference type="Gene3D" id="1.10.510.10">
    <property type="entry name" value="Transferase(Phosphotransferase) domain 1"/>
    <property type="match status" value="1"/>
</dbReference>
<keyword evidence="11" id="KW-1185">Reference proteome</keyword>
<dbReference type="SUPFAM" id="SSF56112">
    <property type="entry name" value="Protein kinase-like (PK-like)"/>
    <property type="match status" value="1"/>
</dbReference>
<keyword evidence="2" id="KW-0723">Serine/threonine-protein kinase</keyword>
<evidence type="ECO:0000259" key="9">
    <source>
        <dbReference type="PROSITE" id="PS50011"/>
    </source>
</evidence>
<accession>A0A9D4ZLR8</accession>
<evidence type="ECO:0000256" key="1">
    <source>
        <dbReference type="ARBA" id="ARBA00012513"/>
    </source>
</evidence>
<dbReference type="SMART" id="SM00220">
    <property type="entry name" value="S_TKc"/>
    <property type="match status" value="1"/>
</dbReference>
<evidence type="ECO:0000256" key="6">
    <source>
        <dbReference type="ARBA" id="ARBA00022840"/>
    </source>
</evidence>
<dbReference type="GO" id="GO:0005524">
    <property type="term" value="F:ATP binding"/>
    <property type="evidence" value="ECO:0007669"/>
    <property type="project" value="UniProtKB-KW"/>
</dbReference>
<dbReference type="Pfam" id="PF00069">
    <property type="entry name" value="Pkinase"/>
    <property type="match status" value="1"/>
</dbReference>
<dbReference type="Gene3D" id="3.30.200.20">
    <property type="entry name" value="Phosphorylase Kinase, domain 1"/>
    <property type="match status" value="1"/>
</dbReference>
<dbReference type="GO" id="GO:0004674">
    <property type="term" value="F:protein serine/threonine kinase activity"/>
    <property type="evidence" value="ECO:0007669"/>
    <property type="project" value="UniProtKB-KW"/>
</dbReference>